<name>A0A3Q9R8T7_9CAUD</name>
<evidence type="ECO:0000313" key="2">
    <source>
        <dbReference type="Proteomes" id="UP000288162"/>
    </source>
</evidence>
<dbReference type="KEGG" id="vg:64947913"/>
<evidence type="ECO:0000313" key="1">
    <source>
        <dbReference type="EMBL" id="AZV00798.1"/>
    </source>
</evidence>
<keyword evidence="2" id="KW-1185">Reference proteome</keyword>
<reference evidence="1 2" key="1">
    <citation type="submission" date="2018-12" db="EMBL/GenBank/DDBJ databases">
        <authorList>
            <person name="Thompson B.N."/>
            <person name="Stekardis J.M."/>
            <person name="Congleton H.K."/>
            <person name="Gaffney B.L."/>
            <person name="Staples A.K."/>
            <person name="King R.A."/>
            <person name="Rinehart C.A."/>
            <person name="Rowland N.S."/>
            <person name="Garlena R.A."/>
            <person name="Russell D.A."/>
            <person name="Pope W.H."/>
            <person name="Jacobs-Sera D."/>
            <person name="Hendrix R.W."/>
            <person name="Hatfull G.F."/>
        </authorList>
    </citation>
    <scope>NUCLEOTIDE SEQUENCE [LARGE SCALE GENOMIC DNA]</scope>
</reference>
<proteinExistence type="predicted"/>
<gene>
    <name evidence="1" type="primary">3</name>
    <name evidence="1" type="ORF">SEA_MALEC_3</name>
</gene>
<sequence>MEQYAPSDAAVKAKRDSMLGNVGGAWQQLGDEDPDRHDALKQAMDDAMTKVLNESPLVHRTNRLKDILDQGRIVSLFETGHSAGGDSPAERAKYEYAWFGKGIVPPVYSAFEFDDTFAQTSMYGSAKVYLKPEVKKRTTVTVGDSLMASGTVFPGRPGDGVGMYANPNQFKSWIDPTKTPEENAAAIYARLKEHAKGGFIEGQIHGGILVEDIEKVFFTVPPSPAVTDKLDELGIPWEVAK</sequence>
<dbReference type="RefSeq" id="YP_010064095.1">
    <property type="nucleotide sequence ID" value="NC_054813.1"/>
</dbReference>
<organism evidence="1 2">
    <name type="scientific">Mycobacterium phage Malec</name>
    <dbReference type="NCBI Taxonomy" id="2500574"/>
    <lineage>
        <taxon>Viruses</taxon>
        <taxon>Duplodnaviria</taxon>
        <taxon>Heunggongvirae</taxon>
        <taxon>Uroviricota</taxon>
        <taxon>Caudoviricetes</taxon>
        <taxon>Turbidovirus</taxon>
        <taxon>Turbidovirus malec</taxon>
    </lineage>
</organism>
<accession>A0A3Q9R8T7</accession>
<dbReference type="Proteomes" id="UP000288162">
    <property type="component" value="Segment"/>
</dbReference>
<dbReference type="EMBL" id="MK284522">
    <property type="protein sequence ID" value="AZV00798.1"/>
    <property type="molecule type" value="Genomic_DNA"/>
</dbReference>
<protein>
    <submittedName>
        <fullName evidence="1">Uncharacterized protein</fullName>
    </submittedName>
</protein>
<dbReference type="GeneID" id="64947913"/>